<dbReference type="Pfam" id="PF13365">
    <property type="entry name" value="Trypsin_2"/>
    <property type="match status" value="1"/>
</dbReference>
<dbReference type="InterPro" id="IPR051201">
    <property type="entry name" value="Chloro_Bact_Ser_Proteases"/>
</dbReference>
<dbReference type="InterPro" id="IPR036034">
    <property type="entry name" value="PDZ_sf"/>
</dbReference>
<dbReference type="PANTHER" id="PTHR43343:SF3">
    <property type="entry name" value="PROTEASE DO-LIKE 8, CHLOROPLASTIC"/>
    <property type="match status" value="1"/>
</dbReference>
<feature type="domain" description="PDZ" evidence="4">
    <location>
        <begin position="247"/>
        <end position="282"/>
    </location>
</feature>
<dbReference type="PRINTS" id="PR00834">
    <property type="entry name" value="PROTEASES2C"/>
</dbReference>
<dbReference type="OrthoDB" id="8520726at2"/>
<dbReference type="PROSITE" id="PS50106">
    <property type="entry name" value="PDZ"/>
    <property type="match status" value="1"/>
</dbReference>
<keyword evidence="2 5" id="KW-0645">Protease</keyword>
<dbReference type="RefSeq" id="WP_126469077.1">
    <property type="nucleotide sequence ID" value="NZ_RXOE01000001.1"/>
</dbReference>
<evidence type="ECO:0000313" key="6">
    <source>
        <dbReference type="Proteomes" id="UP000267418"/>
    </source>
</evidence>
<accession>A0A3S0QD68</accession>
<dbReference type="InterPro" id="IPR001478">
    <property type="entry name" value="PDZ"/>
</dbReference>
<comment type="caution">
    <text evidence="5">The sequence shown here is derived from an EMBL/GenBank/DDBJ whole genome shotgun (WGS) entry which is preliminary data.</text>
</comment>
<dbReference type="AlphaFoldDB" id="A0A3S0QD68"/>
<organism evidence="5 6">
    <name type="scientific">Variovorax gossypii</name>
    <dbReference type="NCBI Taxonomy" id="1679495"/>
    <lineage>
        <taxon>Bacteria</taxon>
        <taxon>Pseudomonadati</taxon>
        <taxon>Pseudomonadota</taxon>
        <taxon>Betaproteobacteria</taxon>
        <taxon>Burkholderiales</taxon>
        <taxon>Comamonadaceae</taxon>
        <taxon>Variovorax</taxon>
    </lineage>
</organism>
<dbReference type="Gene3D" id="2.30.42.10">
    <property type="match status" value="1"/>
</dbReference>
<keyword evidence="3" id="KW-0378">Hydrolase</keyword>
<dbReference type="InterPro" id="IPR001940">
    <property type="entry name" value="Peptidase_S1C"/>
</dbReference>
<proteinExistence type="inferred from homology"/>
<protein>
    <submittedName>
        <fullName evidence="5">Trypsin-like serine protease</fullName>
    </submittedName>
</protein>
<evidence type="ECO:0000256" key="1">
    <source>
        <dbReference type="ARBA" id="ARBA00010541"/>
    </source>
</evidence>
<dbReference type="PANTHER" id="PTHR43343">
    <property type="entry name" value="PEPTIDASE S12"/>
    <property type="match status" value="1"/>
</dbReference>
<evidence type="ECO:0000256" key="3">
    <source>
        <dbReference type="ARBA" id="ARBA00022801"/>
    </source>
</evidence>
<dbReference type="InterPro" id="IPR009003">
    <property type="entry name" value="Peptidase_S1_PA"/>
</dbReference>
<dbReference type="InterPro" id="IPR043504">
    <property type="entry name" value="Peptidase_S1_PA_chymotrypsin"/>
</dbReference>
<dbReference type="Gene3D" id="2.40.10.10">
    <property type="entry name" value="Trypsin-like serine proteases"/>
    <property type="match status" value="2"/>
</dbReference>
<evidence type="ECO:0000256" key="2">
    <source>
        <dbReference type="ARBA" id="ARBA00022670"/>
    </source>
</evidence>
<name>A0A3S0QD68_9BURK</name>
<gene>
    <name evidence="5" type="ORF">EJP69_06270</name>
</gene>
<dbReference type="EMBL" id="RXOE01000001">
    <property type="protein sequence ID" value="RTQ37331.1"/>
    <property type="molecule type" value="Genomic_DNA"/>
</dbReference>
<reference evidence="5 6" key="1">
    <citation type="submission" date="2018-12" db="EMBL/GenBank/DDBJ databases">
        <title>The genome of Variovorax gossypii DSM 100435.</title>
        <authorList>
            <person name="Gao J."/>
            <person name="Sun J."/>
        </authorList>
    </citation>
    <scope>NUCLEOTIDE SEQUENCE [LARGE SCALE GENOMIC DNA]</scope>
    <source>
        <strain evidence="5 6">DSM 100435</strain>
    </source>
</reference>
<dbReference type="Pfam" id="PF17820">
    <property type="entry name" value="PDZ_6"/>
    <property type="match status" value="1"/>
</dbReference>
<dbReference type="InterPro" id="IPR041489">
    <property type="entry name" value="PDZ_6"/>
</dbReference>
<dbReference type="SUPFAM" id="SSF50156">
    <property type="entry name" value="PDZ domain-like"/>
    <property type="match status" value="1"/>
</dbReference>
<dbReference type="GO" id="GO:0006508">
    <property type="term" value="P:proteolysis"/>
    <property type="evidence" value="ECO:0007669"/>
    <property type="project" value="UniProtKB-KW"/>
</dbReference>
<evidence type="ECO:0000313" key="5">
    <source>
        <dbReference type="EMBL" id="RTQ37331.1"/>
    </source>
</evidence>
<dbReference type="Proteomes" id="UP000267418">
    <property type="component" value="Unassembled WGS sequence"/>
</dbReference>
<dbReference type="SMART" id="SM00228">
    <property type="entry name" value="PDZ"/>
    <property type="match status" value="1"/>
</dbReference>
<keyword evidence="6" id="KW-1185">Reference proteome</keyword>
<sequence length="320" mass="32724">MGARDEFILDSYSATVTQVAHTASAAVAHIKVRKAAQRGGNGPGAQGSGSGFLFTPDGFTITNAHVVEGATELRAAFADGTESTARLVGIDAPTDIAVLRIESHPSAFLPLGSSAALQPGQLAVAVGNPLGFDFTVTAGIVSALGRSLPSRGGRMIEDVIQTDVALNPGNSGGPLLDSAARVIGVNTAVIPSAQGLSFAVAIDTARWVAGELMRHGAVRRGKLGVQCAAVALPRRWVRENEWPVATGVRVVEVVAGSAAARDGLRSGDILVGCDGVPLAQLSDLLKRLAGEGYGKPLLLKLLRPVAGTLTPFYLTVTPGG</sequence>
<dbReference type="SUPFAM" id="SSF50494">
    <property type="entry name" value="Trypsin-like serine proteases"/>
    <property type="match status" value="1"/>
</dbReference>
<dbReference type="GO" id="GO:0004252">
    <property type="term" value="F:serine-type endopeptidase activity"/>
    <property type="evidence" value="ECO:0007669"/>
    <property type="project" value="InterPro"/>
</dbReference>
<evidence type="ECO:0000259" key="4">
    <source>
        <dbReference type="PROSITE" id="PS50106"/>
    </source>
</evidence>
<comment type="similarity">
    <text evidence="1">Belongs to the peptidase S1C family.</text>
</comment>